<accession>A0A3D8QI55</accession>
<proteinExistence type="predicted"/>
<dbReference type="PANTHER" id="PTHR21054">
    <property type="entry name" value="ZINC METALLOPROTEINASE-RELATED"/>
    <property type="match status" value="1"/>
</dbReference>
<name>A0A3D8QI55_9HELO</name>
<dbReference type="Gene3D" id="2.100.10.30">
    <property type="entry name" value="Jacalin-like lectin domain"/>
    <property type="match status" value="1"/>
</dbReference>
<dbReference type="AlphaFoldDB" id="A0A3D8QI55"/>
<organism evidence="2 3">
    <name type="scientific">Coleophoma crateriformis</name>
    <dbReference type="NCBI Taxonomy" id="565419"/>
    <lineage>
        <taxon>Eukaryota</taxon>
        <taxon>Fungi</taxon>
        <taxon>Dikarya</taxon>
        <taxon>Ascomycota</taxon>
        <taxon>Pezizomycotina</taxon>
        <taxon>Leotiomycetes</taxon>
        <taxon>Helotiales</taxon>
        <taxon>Dermateaceae</taxon>
        <taxon>Coleophoma</taxon>
    </lineage>
</organism>
<dbReference type="Proteomes" id="UP000256328">
    <property type="component" value="Unassembled WGS sequence"/>
</dbReference>
<dbReference type="OrthoDB" id="74460at2759"/>
<evidence type="ECO:0000313" key="3">
    <source>
        <dbReference type="Proteomes" id="UP000256328"/>
    </source>
</evidence>
<feature type="region of interest" description="Disordered" evidence="1">
    <location>
        <begin position="706"/>
        <end position="745"/>
    </location>
</feature>
<dbReference type="InterPro" id="IPR036404">
    <property type="entry name" value="Jacalin-like_lectin_dom_sf"/>
</dbReference>
<sequence>MVAVQVPKTSSRHLVLSNISEGETVYQRCLLIAGNCPSKSDEDFVAVATPDFPEQLWPISGGRFKCLVILSPGTNKITFESHQNGKTVDNWTLTITYIPLLQTPPLHLAIMIAKDSPLLIDCPPHKRGAISSTHSDLNAAINKFRMTAYMWQALTAEDLRAKGLERRSFRLDEEWTTETLSRDFIQKSLESSGDHMRSTAKIHLIRTEKTLAELRDAQVAQQNPHASHGDGLHKYFSEALKAHGGVFTSAAHPVVAGLILDSTYSAEQNLILGHAALGASNRQGLSLGMFGSHLTYSWPRFMEEVTSCLLDTAMPGDTVGNDNGECGTMWETCSIGQGAFLHEVGHAFGAPHTTGIMDRGYAQDWPKNFLTKTAYCSHTQMAGDYVMDGETKNDASWDLSDALSFRTYPHFKLPSDAFLSKEVSQALPSVQVVYDDDEVEFLRLVIESPAQIVRIKFDNVAEAEPTIGKPATKIQFTRNELEARFDSSKPLALEVLGWNGKSRVFNDIWKLFSKLSVIPVPGTSIVLHKRSIMSESLEAADETTFEENSWNWVVLLNKLGDGGSLIPAVKIDSRVGCVLDGAVVYYKDAHTNPCGPRWDRDGYDHNFGGHASEMIDIPEGTEVVKVEVSSDNHDLNGLRFTLSDGTAGGYIPDEHTSSALEASPDERIVGFFGRSDWGAHFDGIQEFGILTAPRDVEIPLSVYSMPELQNKDGGNGQRGHLKRKRSRIDNGDDSQDDEEVEEMRY</sequence>
<evidence type="ECO:0000256" key="1">
    <source>
        <dbReference type="SAM" id="MobiDB-lite"/>
    </source>
</evidence>
<comment type="caution">
    <text evidence="2">The sequence shown here is derived from an EMBL/GenBank/DDBJ whole genome shotgun (WGS) entry which is preliminary data.</text>
</comment>
<dbReference type="Pfam" id="PF12044">
    <property type="entry name" value="Metallopep"/>
    <property type="match status" value="1"/>
</dbReference>
<evidence type="ECO:0000313" key="2">
    <source>
        <dbReference type="EMBL" id="RDW61459.1"/>
    </source>
</evidence>
<feature type="compositionally biased region" description="Acidic residues" evidence="1">
    <location>
        <begin position="731"/>
        <end position="745"/>
    </location>
</feature>
<dbReference type="GO" id="GO:0005737">
    <property type="term" value="C:cytoplasm"/>
    <property type="evidence" value="ECO:0007669"/>
    <property type="project" value="TreeGrafter"/>
</dbReference>
<dbReference type="PANTHER" id="PTHR21054:SF2">
    <property type="entry name" value="MIP04191P"/>
    <property type="match status" value="1"/>
</dbReference>
<dbReference type="InterPro" id="IPR053002">
    <property type="entry name" value="Metalloproteinase_M10B"/>
</dbReference>
<reference evidence="2 3" key="1">
    <citation type="journal article" date="2018" name="IMA Fungus">
        <title>IMA Genome-F 9: Draft genome sequence of Annulohypoxylon stygium, Aspergillus mulundensis, Berkeleyomyces basicola (syn. Thielaviopsis basicola), Ceratocystis smalleyi, two Cercospora beticola strains, Coleophoma cylindrospora, Fusarium fracticaudum, Phialophora cf. hyalina, and Morchella septimelata.</title>
        <authorList>
            <person name="Wingfield B.D."/>
            <person name="Bills G.F."/>
            <person name="Dong Y."/>
            <person name="Huang W."/>
            <person name="Nel W.J."/>
            <person name="Swalarsk-Parry B.S."/>
            <person name="Vaghefi N."/>
            <person name="Wilken P.M."/>
            <person name="An Z."/>
            <person name="de Beer Z.W."/>
            <person name="De Vos L."/>
            <person name="Chen L."/>
            <person name="Duong T.A."/>
            <person name="Gao Y."/>
            <person name="Hammerbacher A."/>
            <person name="Kikkert J.R."/>
            <person name="Li Y."/>
            <person name="Li H."/>
            <person name="Li K."/>
            <person name="Li Q."/>
            <person name="Liu X."/>
            <person name="Ma X."/>
            <person name="Naidoo K."/>
            <person name="Pethybridge S.J."/>
            <person name="Sun J."/>
            <person name="Steenkamp E.T."/>
            <person name="van der Nest M.A."/>
            <person name="van Wyk S."/>
            <person name="Wingfield M.J."/>
            <person name="Xiong C."/>
            <person name="Yue Q."/>
            <person name="Zhang X."/>
        </authorList>
    </citation>
    <scope>NUCLEOTIDE SEQUENCE [LARGE SCALE GENOMIC DNA]</scope>
    <source>
        <strain evidence="2 3">BP5796</strain>
    </source>
</reference>
<evidence type="ECO:0008006" key="4">
    <source>
        <dbReference type="Google" id="ProtNLM"/>
    </source>
</evidence>
<protein>
    <recommendedName>
        <fullName evidence="4">Jacalin-type lectin domain-containing protein</fullName>
    </recommendedName>
</protein>
<dbReference type="InterPro" id="IPR021917">
    <property type="entry name" value="Unchr_Zn-peptidase-like"/>
</dbReference>
<dbReference type="EMBL" id="PDLN01000018">
    <property type="protein sequence ID" value="RDW61459.1"/>
    <property type="molecule type" value="Genomic_DNA"/>
</dbReference>
<keyword evidence="3" id="KW-1185">Reference proteome</keyword>
<gene>
    <name evidence="2" type="ORF">BP5796_11351</name>
</gene>